<keyword evidence="7 12" id="KW-0798">TonB box</keyword>
<keyword evidence="17" id="KW-1185">Reference proteome</keyword>
<feature type="region of interest" description="Disordered" evidence="13">
    <location>
        <begin position="53"/>
        <end position="80"/>
    </location>
</feature>
<gene>
    <name evidence="16" type="ordered locus">Fraau_2926</name>
</gene>
<comment type="similarity">
    <text evidence="2">Belongs to the TonB-dependent receptor family. Hemoglobin/haptoglobin binding protein subfamily.</text>
</comment>
<dbReference type="AlphaFoldDB" id="H8L201"/>
<dbReference type="SUPFAM" id="SSF56935">
    <property type="entry name" value="Porins"/>
    <property type="match status" value="1"/>
</dbReference>
<dbReference type="GO" id="GO:0009279">
    <property type="term" value="C:cell outer membrane"/>
    <property type="evidence" value="ECO:0007669"/>
    <property type="project" value="UniProtKB-SubCell"/>
</dbReference>
<dbReference type="eggNOG" id="COG4772">
    <property type="taxonomic scope" value="Bacteria"/>
</dbReference>
<keyword evidence="6" id="KW-0732">Signal</keyword>
<dbReference type="STRING" id="767434.Fraau_2926"/>
<keyword evidence="8 11" id="KW-0472">Membrane</keyword>
<evidence type="ECO:0000256" key="2">
    <source>
        <dbReference type="ARBA" id="ARBA00008143"/>
    </source>
</evidence>
<evidence type="ECO:0000256" key="8">
    <source>
        <dbReference type="ARBA" id="ARBA00023136"/>
    </source>
</evidence>
<sequence length="761" mass="82552">MRREAGSVTGGLTAAAGAGRLERGLFRHRGEPWRSVSVICLALASGSMAGPAVAMEQVRREPPSESAEASSDDAGKKASRPSRLLSAVVVSAGAASVSAKARAELEQVPGGVAVIDQSSVLAAKVATSADILAYQPGVYAQSAGGNDGLKISIRGSSINRGTGYFRSGLLMLFDGLPVTGPGGTPYELFEPLGLDHTEILRGANGFDLGTLTLGGTINYVTTDGRHAPPLAIRLEGGSYGYGKQQVAVGGHDAHWDYYLSLTHSERTGYQALTRGRSSGLVANLGYRFNALLETRLYLRWRNTFNGVPGDLTLAQIRSHPRQANPLNRLWGADRHQPGSIWLGSKTTLHLDQDSELDIGWVWHRYPIDSAANIYSRDIWHFSDVSAVLSWRHHGEIFGRPHDLQAGILSTRNLSSSEDSTVRIAAGAGAGWPTGSPVRRSTYGGGDHTLHLSENVEWIPDLHLIAGLSGLYSIRRTAVVRPFVNQPYRRERLAWAPRFGLTWDLPTGIQLYGNFSRSVQTPDSWAILSPPPAFSHGPATGWAIRGLDLQNQRASTVELGARGDSVIGSWSADIYRSAIRHELLSVQLQAATATQTEIDAEYNAAPTLHQGIEAGLQSWLAEGPRGRLQLVQAYTWSDFHYRGDIRFGHHQLPGLPRHFYQARLRYLFAGGFYLGASTQLASRMPADYANSLFAPGYAIFGAEMGYQPARGPWSAFLDLHNLGNRHYAPIVTPGYDDQGRDAPRFQPGDGLTAYVGVSWHLQ</sequence>
<feature type="domain" description="TonB-dependent receptor plug" evidence="15">
    <location>
        <begin position="105"/>
        <end position="216"/>
    </location>
</feature>
<dbReference type="GO" id="GO:0044718">
    <property type="term" value="P:siderophore transmembrane transport"/>
    <property type="evidence" value="ECO:0007669"/>
    <property type="project" value="TreeGrafter"/>
</dbReference>
<evidence type="ECO:0000256" key="11">
    <source>
        <dbReference type="PROSITE-ProRule" id="PRU01360"/>
    </source>
</evidence>
<evidence type="ECO:0000259" key="15">
    <source>
        <dbReference type="Pfam" id="PF07715"/>
    </source>
</evidence>
<keyword evidence="3 11" id="KW-0813">Transport</keyword>
<dbReference type="InterPro" id="IPR039426">
    <property type="entry name" value="TonB-dep_rcpt-like"/>
</dbReference>
<reference evidence="16" key="1">
    <citation type="submission" date="2012-02" db="EMBL/GenBank/DDBJ databases">
        <title>The complete genome of Frateuria aurantia DSM 6220.</title>
        <authorList>
            <consortium name="US DOE Joint Genome Institute (JGI-PGF)"/>
            <person name="Lucas S."/>
            <person name="Copeland A."/>
            <person name="Lapidus A."/>
            <person name="Glavina del Rio T."/>
            <person name="Dalin E."/>
            <person name="Tice H."/>
            <person name="Bruce D."/>
            <person name="Goodwin L."/>
            <person name="Pitluck S."/>
            <person name="Peters L."/>
            <person name="Ovchinnikova G."/>
            <person name="Teshima H."/>
            <person name="Kyrpides N."/>
            <person name="Mavromatis K."/>
            <person name="Ivanova N."/>
            <person name="Brettin T."/>
            <person name="Detter J.C."/>
            <person name="Han C."/>
            <person name="Larimer F."/>
            <person name="Land M."/>
            <person name="Hauser L."/>
            <person name="Markowitz V."/>
            <person name="Cheng J.-F."/>
            <person name="Hugenholtz P."/>
            <person name="Woyke T."/>
            <person name="Wu D."/>
            <person name="Brambilla E."/>
            <person name="Klenk H.-P."/>
            <person name="Eisen J.A."/>
        </authorList>
    </citation>
    <scope>NUCLEOTIDE SEQUENCE</scope>
    <source>
        <strain evidence="16">DSM 6220</strain>
    </source>
</reference>
<dbReference type="InterPro" id="IPR037066">
    <property type="entry name" value="Plug_dom_sf"/>
</dbReference>
<dbReference type="Gene3D" id="2.40.170.20">
    <property type="entry name" value="TonB-dependent receptor, beta-barrel domain"/>
    <property type="match status" value="1"/>
</dbReference>
<evidence type="ECO:0000256" key="4">
    <source>
        <dbReference type="ARBA" id="ARBA00022452"/>
    </source>
</evidence>
<dbReference type="Pfam" id="PF07715">
    <property type="entry name" value="Plug"/>
    <property type="match status" value="1"/>
</dbReference>
<organism evidence="16 17">
    <name type="scientific">Frateuria aurantia (strain ATCC 33424 / DSM 6220 / KCTC 2777 / LMG 1558 / NBRC 3245 / NCIMB 13370)</name>
    <name type="common">Acetobacter aurantius</name>
    <dbReference type="NCBI Taxonomy" id="767434"/>
    <lineage>
        <taxon>Bacteria</taxon>
        <taxon>Pseudomonadati</taxon>
        <taxon>Pseudomonadota</taxon>
        <taxon>Gammaproteobacteria</taxon>
        <taxon>Lysobacterales</taxon>
        <taxon>Rhodanobacteraceae</taxon>
        <taxon>Frateuria</taxon>
    </lineage>
</organism>
<keyword evidence="4 11" id="KW-1134">Transmembrane beta strand</keyword>
<dbReference type="InterPro" id="IPR012910">
    <property type="entry name" value="Plug_dom"/>
</dbReference>
<dbReference type="GO" id="GO:0015344">
    <property type="term" value="F:siderophore uptake transmembrane transporter activity"/>
    <property type="evidence" value="ECO:0007669"/>
    <property type="project" value="TreeGrafter"/>
</dbReference>
<evidence type="ECO:0000256" key="3">
    <source>
        <dbReference type="ARBA" id="ARBA00022448"/>
    </source>
</evidence>
<name>H8L201_FRAAD</name>
<dbReference type="EMBL" id="CP003350">
    <property type="protein sequence ID" value="AFC87256.1"/>
    <property type="molecule type" value="Genomic_DNA"/>
</dbReference>
<evidence type="ECO:0000256" key="13">
    <source>
        <dbReference type="SAM" id="MobiDB-lite"/>
    </source>
</evidence>
<evidence type="ECO:0000256" key="1">
    <source>
        <dbReference type="ARBA" id="ARBA00004571"/>
    </source>
</evidence>
<dbReference type="InterPro" id="IPR036942">
    <property type="entry name" value="Beta-barrel_TonB_sf"/>
</dbReference>
<comment type="subcellular location">
    <subcellularLocation>
        <location evidence="1 11">Cell outer membrane</location>
        <topology evidence="1 11">Multi-pass membrane protein</topology>
    </subcellularLocation>
</comment>
<evidence type="ECO:0000256" key="5">
    <source>
        <dbReference type="ARBA" id="ARBA00022692"/>
    </source>
</evidence>
<dbReference type="PROSITE" id="PS52016">
    <property type="entry name" value="TONB_DEPENDENT_REC_3"/>
    <property type="match status" value="1"/>
</dbReference>
<feature type="domain" description="TonB-dependent receptor-like beta-barrel" evidence="14">
    <location>
        <begin position="266"/>
        <end position="721"/>
    </location>
</feature>
<dbReference type="PANTHER" id="PTHR30069:SF29">
    <property type="entry name" value="HEMOGLOBIN AND HEMOGLOBIN-HAPTOGLOBIN-BINDING PROTEIN 1-RELATED"/>
    <property type="match status" value="1"/>
</dbReference>
<dbReference type="InterPro" id="IPR000531">
    <property type="entry name" value="Beta-barrel_TonB"/>
</dbReference>
<evidence type="ECO:0000256" key="10">
    <source>
        <dbReference type="ARBA" id="ARBA00023237"/>
    </source>
</evidence>
<evidence type="ECO:0000313" key="16">
    <source>
        <dbReference type="EMBL" id="AFC87256.1"/>
    </source>
</evidence>
<proteinExistence type="inferred from homology"/>
<evidence type="ECO:0000256" key="6">
    <source>
        <dbReference type="ARBA" id="ARBA00022729"/>
    </source>
</evidence>
<dbReference type="HOGENOM" id="CLU_008287_13_1_6"/>
<keyword evidence="10 11" id="KW-0998">Cell outer membrane</keyword>
<dbReference type="PANTHER" id="PTHR30069">
    <property type="entry name" value="TONB-DEPENDENT OUTER MEMBRANE RECEPTOR"/>
    <property type="match status" value="1"/>
</dbReference>
<accession>H8L201</accession>
<evidence type="ECO:0000259" key="14">
    <source>
        <dbReference type="Pfam" id="PF00593"/>
    </source>
</evidence>
<keyword evidence="9 16" id="KW-0675">Receptor</keyword>
<protein>
    <submittedName>
        <fullName evidence="16">Outer membrane receptor protein</fullName>
    </submittedName>
</protein>
<evidence type="ECO:0000256" key="7">
    <source>
        <dbReference type="ARBA" id="ARBA00023077"/>
    </source>
</evidence>
<keyword evidence="5 11" id="KW-0812">Transmembrane</keyword>
<evidence type="ECO:0000256" key="12">
    <source>
        <dbReference type="RuleBase" id="RU003357"/>
    </source>
</evidence>
<evidence type="ECO:0000256" key="9">
    <source>
        <dbReference type="ARBA" id="ARBA00023170"/>
    </source>
</evidence>
<evidence type="ECO:0000313" key="17">
    <source>
        <dbReference type="Proteomes" id="UP000005234"/>
    </source>
</evidence>
<dbReference type="Proteomes" id="UP000005234">
    <property type="component" value="Chromosome"/>
</dbReference>
<dbReference type="KEGG" id="fau:Fraau_2926"/>
<dbReference type="Gene3D" id="2.170.130.10">
    <property type="entry name" value="TonB-dependent receptor, plug domain"/>
    <property type="match status" value="1"/>
</dbReference>
<dbReference type="Pfam" id="PF00593">
    <property type="entry name" value="TonB_dep_Rec_b-barrel"/>
    <property type="match status" value="1"/>
</dbReference>